<feature type="region of interest" description="Disordered" evidence="1">
    <location>
        <begin position="682"/>
        <end position="706"/>
    </location>
</feature>
<dbReference type="Proteomes" id="UP000634136">
    <property type="component" value="Unassembled WGS sequence"/>
</dbReference>
<organism evidence="2 3">
    <name type="scientific">Senna tora</name>
    <dbReference type="NCBI Taxonomy" id="362788"/>
    <lineage>
        <taxon>Eukaryota</taxon>
        <taxon>Viridiplantae</taxon>
        <taxon>Streptophyta</taxon>
        <taxon>Embryophyta</taxon>
        <taxon>Tracheophyta</taxon>
        <taxon>Spermatophyta</taxon>
        <taxon>Magnoliopsida</taxon>
        <taxon>eudicotyledons</taxon>
        <taxon>Gunneridae</taxon>
        <taxon>Pentapetalae</taxon>
        <taxon>rosids</taxon>
        <taxon>fabids</taxon>
        <taxon>Fabales</taxon>
        <taxon>Fabaceae</taxon>
        <taxon>Caesalpinioideae</taxon>
        <taxon>Cassia clade</taxon>
        <taxon>Senna</taxon>
    </lineage>
</organism>
<feature type="region of interest" description="Disordered" evidence="1">
    <location>
        <begin position="412"/>
        <end position="452"/>
    </location>
</feature>
<evidence type="ECO:0000313" key="2">
    <source>
        <dbReference type="EMBL" id="KAF7833111.1"/>
    </source>
</evidence>
<proteinExistence type="predicted"/>
<evidence type="ECO:0000313" key="3">
    <source>
        <dbReference type="Proteomes" id="UP000634136"/>
    </source>
</evidence>
<feature type="compositionally biased region" description="Low complexity" evidence="1">
    <location>
        <begin position="417"/>
        <end position="427"/>
    </location>
</feature>
<accession>A0A835C4V6</accession>
<protein>
    <submittedName>
        <fullName evidence="2">Uncharacterized protein</fullName>
    </submittedName>
</protein>
<evidence type="ECO:0000256" key="1">
    <source>
        <dbReference type="SAM" id="MobiDB-lite"/>
    </source>
</evidence>
<sequence length="807" mass="87708">MDVTMDVLGAIKWRSDDGGKRLAVQLCSDAPSFGAAVQPDLFIQVFCRRSAPSFKPRILATVDRTKLPFAASSPAFSSSPFFHFLQISASSSVRLKTISFSINLLLGRPYHHTAVCYFVRRCGPSPFFKFLQIPASLSLRQNSVCSFVDSLLGRLYHATAVRYFICRRGSSPFFLFLQISASRGPWFAIIVQEFDPPFSFGCLVIRSIYRSWFVRYSVRRFVGSPLAGPTVLIRPSLVAILCFPRLVLIGGSGSSFDGSLDASLAVSSALEASPVIDAASSSDEGPDVVVKSFLRSLSYDASLSLGLSLANRCGNESIFYGPPGSFGFYLFPLEHDFIMPSFSYFEVGVLDYLGCLPSMLSPNLLRGNISTFKLDPLGGIGGERPPWWFGVDEVSRFPCDWVPPYEVHPRPELAKISSKQSSSQSGRLDSRRSQDIARPPPAETVDPTGKHKACSIENIPAEGSSKKGKAVLTSDESRVFRHVTNRSPVPSWPEVGPIPRAATENSLFKNSYDAAATVNEYEDARDARNAKVVESAREVMVSSRETKLDLDASTARVALLEAELSESKKLVEVARIAEASQKALVGSLEAQVSSLETQVGLLRGQVVGKEAVISTQSSEEEVEEEIDRGQDNARWGWDNFRAQLEHLNPELKYNTSSMRIDWEVVNGVFAVIPHEGSVTDEAGMGDGLANTTRRSGGSAGLAVSPESDCAPADDSNLLAGGVPMVVGVPDSDSPYGPPIVTCPDGALASPSSDEVSIVVVSVIKFARLVTILLMHLPEPYLLYVTWMDPLIARICLVFLHSINCLVA</sequence>
<name>A0A835C4V6_9FABA</name>
<reference evidence="2" key="1">
    <citation type="submission" date="2020-09" db="EMBL/GenBank/DDBJ databases">
        <title>Genome-Enabled Discovery of Anthraquinone Biosynthesis in Senna tora.</title>
        <authorList>
            <person name="Kang S.-H."/>
            <person name="Pandey R.P."/>
            <person name="Lee C.-M."/>
            <person name="Sim J.-S."/>
            <person name="Jeong J.-T."/>
            <person name="Choi B.-S."/>
            <person name="Jung M."/>
            <person name="Ginzburg D."/>
            <person name="Zhao K."/>
            <person name="Won S.Y."/>
            <person name="Oh T.-J."/>
            <person name="Yu Y."/>
            <person name="Kim N.-H."/>
            <person name="Lee O.R."/>
            <person name="Lee T.-H."/>
            <person name="Bashyal P."/>
            <person name="Kim T.-S."/>
            <person name="Lee W.-H."/>
            <person name="Kawkins C."/>
            <person name="Kim C.-K."/>
            <person name="Kim J.S."/>
            <person name="Ahn B.O."/>
            <person name="Rhee S.Y."/>
            <person name="Sohng J.K."/>
        </authorList>
    </citation>
    <scope>NUCLEOTIDE SEQUENCE</scope>
    <source>
        <tissue evidence="2">Leaf</tissue>
    </source>
</reference>
<gene>
    <name evidence="2" type="ORF">G2W53_015444</name>
</gene>
<comment type="caution">
    <text evidence="2">The sequence shown here is derived from an EMBL/GenBank/DDBJ whole genome shotgun (WGS) entry which is preliminary data.</text>
</comment>
<keyword evidence="3" id="KW-1185">Reference proteome</keyword>
<dbReference type="OrthoDB" id="1460665at2759"/>
<dbReference type="AlphaFoldDB" id="A0A835C4V6"/>
<dbReference type="EMBL" id="JAAIUW010000005">
    <property type="protein sequence ID" value="KAF7833111.1"/>
    <property type="molecule type" value="Genomic_DNA"/>
</dbReference>